<reference evidence="2 3" key="1">
    <citation type="submission" date="2016-10" db="EMBL/GenBank/DDBJ databases">
        <authorList>
            <person name="de Groot N.N."/>
        </authorList>
    </citation>
    <scope>NUCLEOTIDE SEQUENCE [LARGE SCALE GENOMIC DNA]</scope>
    <source>
        <strain evidence="2 3">S5-249</strain>
    </source>
</reference>
<dbReference type="Proteomes" id="UP000198824">
    <property type="component" value="Unassembled WGS sequence"/>
</dbReference>
<sequence>MTSAIAALAFAVDLGAIYQETRKLQGIADAAALSAAAELDTADASARAAIAANGWSRAYTLSLQTGLYRADPTLTVNNRFVAQPANQNAARVTIQSQTPLYFGVATLGRRTITITRSATAARTRVAAFSIGSRLAGVSGGIANALLSGLTGSEVSLTAMDYNALLGADVDLFAFLGALRTSAGLQAVSFDTVLKTQVAAPRVLGALATALDQGGGTAAATVVRKVVSAGISGDATPLGKLIDLGPIGGQDRAASGQAIRVSAFDLMRGALELSNGTRQLQLDLGADVPGLAKTTVHVATGERAASSPWLAVTPSGQPIIRTSQTRLFVESTLLPGGLSLLGVGAVRLPVYVELAEAQAKLAAVACDPRTGARTASLDVQPSLGHVSIAEVRTASLNDHRTALTESPARIASALFLSVTGQARVNLTGSGWKRVDFTGDQVARRTIRTIDSGEVVNGLVTSLVRNMALNVSLLGLGISVSSVTSLVGLVLTPAAPVLDGVIDSLTGLLGIHIGSADVRIDGVRCSAAALVA</sequence>
<proteinExistence type="predicted"/>
<dbReference type="OrthoDB" id="7630116at2"/>
<gene>
    <name evidence="2" type="ORF">SAMN05192580_0352</name>
</gene>
<dbReference type="InterPro" id="IPR018705">
    <property type="entry name" value="DUF2134_membrane"/>
</dbReference>
<accession>A0A1I6JJL3</accession>
<evidence type="ECO:0000259" key="1">
    <source>
        <dbReference type="Pfam" id="PF09977"/>
    </source>
</evidence>
<evidence type="ECO:0000313" key="2">
    <source>
        <dbReference type="EMBL" id="SFR79101.1"/>
    </source>
</evidence>
<dbReference type="AlphaFoldDB" id="A0A1I6JJL3"/>
<protein>
    <submittedName>
        <fullName evidence="2">Uncharacterized membrane protein</fullName>
    </submittedName>
</protein>
<dbReference type="STRING" id="1166337.SAMN05192580_0352"/>
<dbReference type="Pfam" id="PF09977">
    <property type="entry name" value="Tad_C"/>
    <property type="match status" value="1"/>
</dbReference>
<dbReference type="EMBL" id="FOZG01000001">
    <property type="protein sequence ID" value="SFR79101.1"/>
    <property type="molecule type" value="Genomic_DNA"/>
</dbReference>
<evidence type="ECO:0000313" key="3">
    <source>
        <dbReference type="Proteomes" id="UP000198824"/>
    </source>
</evidence>
<organism evidence="2 3">
    <name type="scientific">Sphingomonas jatrophae</name>
    <dbReference type="NCBI Taxonomy" id="1166337"/>
    <lineage>
        <taxon>Bacteria</taxon>
        <taxon>Pseudomonadati</taxon>
        <taxon>Pseudomonadota</taxon>
        <taxon>Alphaproteobacteria</taxon>
        <taxon>Sphingomonadales</taxon>
        <taxon>Sphingomonadaceae</taxon>
        <taxon>Sphingomonas</taxon>
    </lineage>
</organism>
<feature type="domain" description="DUF2134" evidence="1">
    <location>
        <begin position="30"/>
        <end position="114"/>
    </location>
</feature>
<keyword evidence="3" id="KW-1185">Reference proteome</keyword>
<name>A0A1I6JJL3_9SPHN</name>